<keyword evidence="15" id="KW-1185">Reference proteome</keyword>
<evidence type="ECO:0000256" key="5">
    <source>
        <dbReference type="ARBA" id="ARBA00022801"/>
    </source>
</evidence>
<evidence type="ECO:0000313" key="14">
    <source>
        <dbReference type="EMBL" id="KIM57984.1"/>
    </source>
</evidence>
<dbReference type="OrthoDB" id="348976at2759"/>
<organism evidence="14 15">
    <name type="scientific">Scleroderma citrinum Foug A</name>
    <dbReference type="NCBI Taxonomy" id="1036808"/>
    <lineage>
        <taxon>Eukaryota</taxon>
        <taxon>Fungi</taxon>
        <taxon>Dikarya</taxon>
        <taxon>Basidiomycota</taxon>
        <taxon>Agaricomycotina</taxon>
        <taxon>Agaricomycetes</taxon>
        <taxon>Agaricomycetidae</taxon>
        <taxon>Boletales</taxon>
        <taxon>Sclerodermatineae</taxon>
        <taxon>Sclerodermataceae</taxon>
        <taxon>Scleroderma</taxon>
    </lineage>
</organism>
<keyword evidence="6 10" id="KW-0256">Endoplasmic reticulum</keyword>
<feature type="domain" description="GPI inositol-deacylase transmembrane" evidence="13">
    <location>
        <begin position="704"/>
        <end position="981"/>
    </location>
</feature>
<feature type="chain" id="PRO_5002163413" description="GPI inositol-deacylase" evidence="11">
    <location>
        <begin position="22"/>
        <end position="991"/>
    </location>
</feature>
<dbReference type="InterPro" id="IPR012908">
    <property type="entry name" value="PGAP1-ab_dom-like"/>
</dbReference>
<protein>
    <recommendedName>
        <fullName evidence="10">GPI inositol-deacylase</fullName>
        <ecNumber evidence="10">3.1.-.-</ecNumber>
    </recommendedName>
</protein>
<dbReference type="PANTHER" id="PTHR15495:SF7">
    <property type="entry name" value="GPI INOSITOL-DEACYLASE"/>
    <property type="match status" value="1"/>
</dbReference>
<dbReference type="AlphaFoldDB" id="A0A0C3DP40"/>
<evidence type="ECO:0000256" key="1">
    <source>
        <dbReference type="ARBA" id="ARBA00004477"/>
    </source>
</evidence>
<dbReference type="GO" id="GO:0050185">
    <property type="term" value="F:phosphatidylinositol deacylase activity"/>
    <property type="evidence" value="ECO:0007669"/>
    <property type="project" value="TreeGrafter"/>
</dbReference>
<keyword evidence="4 10" id="KW-0812">Transmembrane</keyword>
<feature type="transmembrane region" description="Helical" evidence="10">
    <location>
        <begin position="949"/>
        <end position="967"/>
    </location>
</feature>
<proteinExistence type="inferred from homology"/>
<reference evidence="15" key="2">
    <citation type="submission" date="2015-01" db="EMBL/GenBank/DDBJ databases">
        <title>Evolutionary Origins and Diversification of the Mycorrhizal Mutualists.</title>
        <authorList>
            <consortium name="DOE Joint Genome Institute"/>
            <consortium name="Mycorrhizal Genomics Consortium"/>
            <person name="Kohler A."/>
            <person name="Kuo A."/>
            <person name="Nagy L.G."/>
            <person name="Floudas D."/>
            <person name="Copeland A."/>
            <person name="Barry K.W."/>
            <person name="Cichocki N."/>
            <person name="Veneault-Fourrey C."/>
            <person name="LaButti K."/>
            <person name="Lindquist E.A."/>
            <person name="Lipzen A."/>
            <person name="Lundell T."/>
            <person name="Morin E."/>
            <person name="Murat C."/>
            <person name="Riley R."/>
            <person name="Ohm R."/>
            <person name="Sun H."/>
            <person name="Tunlid A."/>
            <person name="Henrissat B."/>
            <person name="Grigoriev I.V."/>
            <person name="Hibbett D.S."/>
            <person name="Martin F."/>
        </authorList>
    </citation>
    <scope>NUCLEOTIDE SEQUENCE [LARGE SCALE GENOMIC DNA]</scope>
    <source>
        <strain evidence="15">Foug A</strain>
    </source>
</reference>
<evidence type="ECO:0000256" key="2">
    <source>
        <dbReference type="ARBA" id="ARBA00006931"/>
    </source>
</evidence>
<comment type="subcellular location">
    <subcellularLocation>
        <location evidence="1">Endoplasmic reticulum membrane</location>
        <topology evidence="1">Multi-pass membrane protein</topology>
    </subcellularLocation>
</comment>
<dbReference type="GO" id="GO:0015031">
    <property type="term" value="P:protein transport"/>
    <property type="evidence" value="ECO:0007669"/>
    <property type="project" value="UniProtKB-KW"/>
</dbReference>
<evidence type="ECO:0000256" key="9">
    <source>
        <dbReference type="ARBA" id="ARBA00023136"/>
    </source>
</evidence>
<evidence type="ECO:0000256" key="8">
    <source>
        <dbReference type="ARBA" id="ARBA00022989"/>
    </source>
</evidence>
<evidence type="ECO:0000256" key="6">
    <source>
        <dbReference type="ARBA" id="ARBA00022824"/>
    </source>
</evidence>
<keyword evidence="8 10" id="KW-1133">Transmembrane helix</keyword>
<dbReference type="EC" id="3.1.-.-" evidence="10"/>
<keyword evidence="3 10" id="KW-0813">Transport</keyword>
<feature type="transmembrane region" description="Helical" evidence="10">
    <location>
        <begin position="699"/>
        <end position="723"/>
    </location>
</feature>
<evidence type="ECO:0000256" key="7">
    <source>
        <dbReference type="ARBA" id="ARBA00022927"/>
    </source>
</evidence>
<name>A0A0C3DP40_9AGAM</name>
<evidence type="ECO:0000256" key="4">
    <source>
        <dbReference type="ARBA" id="ARBA00022692"/>
    </source>
</evidence>
<evidence type="ECO:0000259" key="13">
    <source>
        <dbReference type="Pfam" id="PF25140"/>
    </source>
</evidence>
<dbReference type="PANTHER" id="PTHR15495">
    <property type="entry name" value="NEGATIVE REGULATOR OF VESICLE FORMATION-RELATED"/>
    <property type="match status" value="1"/>
</dbReference>
<dbReference type="Gene3D" id="3.40.50.1820">
    <property type="entry name" value="alpha/beta hydrolase"/>
    <property type="match status" value="1"/>
</dbReference>
<dbReference type="HOGENOM" id="CLU_006103_0_0_1"/>
<feature type="transmembrane region" description="Helical" evidence="10">
    <location>
        <begin position="629"/>
        <end position="649"/>
    </location>
</feature>
<gene>
    <name evidence="14" type="ORF">SCLCIDRAFT_129327</name>
</gene>
<dbReference type="Pfam" id="PF25140">
    <property type="entry name" value="PGAP1_TMD"/>
    <property type="match status" value="1"/>
</dbReference>
<dbReference type="InterPro" id="IPR056824">
    <property type="entry name" value="PGAP1_TMD"/>
</dbReference>
<feature type="transmembrane region" description="Helical" evidence="10">
    <location>
        <begin position="669"/>
        <end position="687"/>
    </location>
</feature>
<evidence type="ECO:0000313" key="15">
    <source>
        <dbReference type="Proteomes" id="UP000053989"/>
    </source>
</evidence>
<sequence>MTKTTVLGVLALLSLYTVYHAVSDVPRHISPHGCRMSWMSPSYLSQSEFNTSWTPLASRYSLWLYREVGWEPTQPMGVPALFIPGSAGSSHQVRSIASSAARQYFSSPFLVSEEFSGRGMKPLDVYAVDFNEDFSAFHGPTLDSQIAYTSTAITYILSRYPPNTQIILMGHSMGGVVGTALLPSPDISALITMSTPHTLPPVRFDARIEDIYARNRHILSEDETPIVSLCGGARDLLVSSESCALPEVEDAGPEVFRRTVFMSALEGAWTGVGHLEMVWCHQVRWRVARAVLELGGAARTVEARAGILDRWLRDGHVLPPRLDSRPVEPDVGQGTREILPEGMHLMLKNPRGRRTYMLPITPANENASNTQPTTFVLYVSRGAILGVAPHHALDLRASVQLCMPFSGGDSDVESPRCIPLEPTTLRLLPSPRSGQPFPIPDEGSDESDGVVLFEAEIPPGAEGWVGASVEAGEQAGGWIVGGFDTREILISNVGLMALVFGTEKIRLAPADSGALRTQVHVPHLPLNALLVYRLIPQLSESSSCTDPLYPPLLMHTSRSSEVHYYPLRHNKPVLLHSHAAAPYVPRLKLHPTQGLDLTIYSSGPSCDDVVELVLTLDWWGSLGRLGTRYPTTLLSFCVTIVSLVLFHAWRPSERPQGVSESLEAFVSDAMPRLMGIAAIAALLPLGPEWYLGLSGELGLLASAWAVLFVGLASGLVCVSWWVLRALMWPLQFIATAVISRYACHRVWPLSQGTGTESPVRKPEDPGLRRSTIVSVGLVLLFIFLFVPWQVAFLGCWIIQLLHCAVHLRDARASSMTNIPVEAIPLRLRAGDDDGKGDGDLCELMGNGEVESSAIHDSSRSPAAHAVACRAAVHAFHQNTHILLLLTWLLPLTAPVLAVWVRTLLTAGYTTPFNGDHNVVKVAPILWLVDYLGRGRTLDTRSWGKLSPRWGFVVVGVVSMSMGGRWVYLAYDAANAQVGLVLLWDVALWYLK</sequence>
<dbReference type="Proteomes" id="UP000053989">
    <property type="component" value="Unassembled WGS sequence"/>
</dbReference>
<evidence type="ECO:0000256" key="10">
    <source>
        <dbReference type="RuleBase" id="RU365011"/>
    </source>
</evidence>
<dbReference type="Pfam" id="PF07819">
    <property type="entry name" value="PGAP1"/>
    <property type="match status" value="1"/>
</dbReference>
<feature type="transmembrane region" description="Helical" evidence="10">
    <location>
        <begin position="881"/>
        <end position="900"/>
    </location>
</feature>
<keyword evidence="7 10" id="KW-0653">Protein transport</keyword>
<dbReference type="EMBL" id="KN822093">
    <property type="protein sequence ID" value="KIM57984.1"/>
    <property type="molecule type" value="Genomic_DNA"/>
</dbReference>
<evidence type="ECO:0000256" key="11">
    <source>
        <dbReference type="SAM" id="SignalP"/>
    </source>
</evidence>
<accession>A0A0C3DP40</accession>
<keyword evidence="5 10" id="KW-0378">Hydrolase</keyword>
<dbReference type="InterPro" id="IPR039529">
    <property type="entry name" value="PGAP1/BST1"/>
</dbReference>
<dbReference type="FunCoup" id="A0A0C3DP40">
    <property type="interactions" value="171"/>
</dbReference>
<dbReference type="GO" id="GO:0005789">
    <property type="term" value="C:endoplasmic reticulum membrane"/>
    <property type="evidence" value="ECO:0007669"/>
    <property type="project" value="UniProtKB-SubCell"/>
</dbReference>
<feature type="signal peptide" evidence="11">
    <location>
        <begin position="1"/>
        <end position="21"/>
    </location>
</feature>
<dbReference type="InterPro" id="IPR029058">
    <property type="entry name" value="AB_hydrolase_fold"/>
</dbReference>
<keyword evidence="11" id="KW-0732">Signal</keyword>
<evidence type="ECO:0000259" key="12">
    <source>
        <dbReference type="Pfam" id="PF07819"/>
    </source>
</evidence>
<dbReference type="GO" id="GO:0006888">
    <property type="term" value="P:endoplasmic reticulum to Golgi vesicle-mediated transport"/>
    <property type="evidence" value="ECO:0007669"/>
    <property type="project" value="TreeGrafter"/>
</dbReference>
<reference evidence="14 15" key="1">
    <citation type="submission" date="2014-04" db="EMBL/GenBank/DDBJ databases">
        <authorList>
            <consortium name="DOE Joint Genome Institute"/>
            <person name="Kuo A."/>
            <person name="Kohler A."/>
            <person name="Nagy L.G."/>
            <person name="Floudas D."/>
            <person name="Copeland A."/>
            <person name="Barry K.W."/>
            <person name="Cichocki N."/>
            <person name="Veneault-Fourrey C."/>
            <person name="LaButti K."/>
            <person name="Lindquist E.A."/>
            <person name="Lipzen A."/>
            <person name="Lundell T."/>
            <person name="Morin E."/>
            <person name="Murat C."/>
            <person name="Sun H."/>
            <person name="Tunlid A."/>
            <person name="Henrissat B."/>
            <person name="Grigoriev I.V."/>
            <person name="Hibbett D.S."/>
            <person name="Martin F."/>
            <person name="Nordberg H.P."/>
            <person name="Cantor M.N."/>
            <person name="Hua S.X."/>
        </authorList>
    </citation>
    <scope>NUCLEOTIDE SEQUENCE [LARGE SCALE GENOMIC DNA]</scope>
    <source>
        <strain evidence="14 15">Foug A</strain>
    </source>
</reference>
<comment type="function">
    <text evidence="10">Involved in inositol deacylation of GPI-anchored proteins which plays important roles in the quality control and ER-associated degradation of GPI-anchored proteins.</text>
</comment>
<dbReference type="STRING" id="1036808.A0A0C3DP40"/>
<evidence type="ECO:0000256" key="3">
    <source>
        <dbReference type="ARBA" id="ARBA00022448"/>
    </source>
</evidence>
<keyword evidence="9 10" id="KW-0472">Membrane</keyword>
<dbReference type="SUPFAM" id="SSF53474">
    <property type="entry name" value="alpha/beta-Hydrolases"/>
    <property type="match status" value="1"/>
</dbReference>
<feature type="domain" description="GPI inositol-deacylase PGAP1-like alpha/beta" evidence="12">
    <location>
        <begin position="75"/>
        <end position="293"/>
    </location>
</feature>
<dbReference type="InParanoid" id="A0A0C3DP40"/>
<feature type="transmembrane region" description="Helical" evidence="10">
    <location>
        <begin position="777"/>
        <end position="799"/>
    </location>
</feature>
<comment type="similarity">
    <text evidence="2 10">Belongs to the GPI inositol-deacylase family.</text>
</comment>
<dbReference type="GO" id="GO:0006505">
    <property type="term" value="P:GPI anchor metabolic process"/>
    <property type="evidence" value="ECO:0007669"/>
    <property type="project" value="TreeGrafter"/>
</dbReference>
<feature type="transmembrane region" description="Helical" evidence="10">
    <location>
        <begin position="973"/>
        <end position="990"/>
    </location>
</feature>